<evidence type="ECO:0000256" key="3">
    <source>
        <dbReference type="ARBA" id="ARBA00013081"/>
    </source>
</evidence>
<dbReference type="PROSITE" id="PS50056">
    <property type="entry name" value="TYR_PHOSPHATASE_2"/>
    <property type="match status" value="1"/>
</dbReference>
<dbReference type="Pfam" id="PF08766">
    <property type="entry name" value="DEK_C"/>
    <property type="match status" value="1"/>
</dbReference>
<evidence type="ECO:0000256" key="8">
    <source>
        <dbReference type="ARBA" id="ARBA00048336"/>
    </source>
</evidence>
<evidence type="ECO:0000259" key="12">
    <source>
        <dbReference type="PROSITE" id="PS51998"/>
    </source>
</evidence>
<dbReference type="RefSeq" id="XP_067151330.1">
    <property type="nucleotide sequence ID" value="XM_067295229.1"/>
</dbReference>
<dbReference type="Gene3D" id="1.10.10.60">
    <property type="entry name" value="Homeodomain-like"/>
    <property type="match status" value="1"/>
</dbReference>
<evidence type="ECO:0000256" key="2">
    <source>
        <dbReference type="ARBA" id="ARBA00009580"/>
    </source>
</evidence>
<organism evidence="13 14">
    <name type="scientific">Apteryx mantelli</name>
    <name type="common">North Island brown kiwi</name>
    <dbReference type="NCBI Taxonomy" id="2696672"/>
    <lineage>
        <taxon>Eukaryota</taxon>
        <taxon>Metazoa</taxon>
        <taxon>Chordata</taxon>
        <taxon>Craniata</taxon>
        <taxon>Vertebrata</taxon>
        <taxon>Euteleostomi</taxon>
        <taxon>Archelosauria</taxon>
        <taxon>Archosauria</taxon>
        <taxon>Dinosauria</taxon>
        <taxon>Saurischia</taxon>
        <taxon>Theropoda</taxon>
        <taxon>Coelurosauria</taxon>
        <taxon>Aves</taxon>
        <taxon>Palaeognathae</taxon>
        <taxon>Apterygiformes</taxon>
        <taxon>Apterygidae</taxon>
        <taxon>Apteryx</taxon>
    </lineage>
</organism>
<keyword evidence="7" id="KW-0206">Cytoskeleton</keyword>
<dbReference type="InterPro" id="IPR029021">
    <property type="entry name" value="Prot-tyrosine_phosphatase-like"/>
</dbReference>
<dbReference type="EC" id="3.1.3.16" evidence="3"/>
<protein>
    <recommendedName>
        <fullName evidence="3">protein-serine/threonine phosphatase</fullName>
        <ecNumber evidence="3">3.1.3.16</ecNumber>
    </recommendedName>
</protein>
<dbReference type="InterPro" id="IPR043587">
    <property type="entry name" value="Phosphatase_SSH-like"/>
</dbReference>
<dbReference type="InterPro" id="IPR043588">
    <property type="entry name" value="SSH-N"/>
</dbReference>
<evidence type="ECO:0000259" key="11">
    <source>
        <dbReference type="PROSITE" id="PS50056"/>
    </source>
</evidence>
<proteinExistence type="inferred from homology"/>
<dbReference type="InterPro" id="IPR020422">
    <property type="entry name" value="TYR_PHOSPHATASE_DUAL_dom"/>
</dbReference>
<dbReference type="PROSITE" id="PS51998">
    <property type="entry name" value="DEK_C"/>
    <property type="match status" value="1"/>
</dbReference>
<keyword evidence="5" id="KW-0378">Hydrolase</keyword>
<evidence type="ECO:0000313" key="14">
    <source>
        <dbReference type="RefSeq" id="XP_067151330.1"/>
    </source>
</evidence>
<dbReference type="Gene3D" id="3.90.190.10">
    <property type="entry name" value="Protein tyrosine phosphatase superfamily"/>
    <property type="match status" value="1"/>
</dbReference>
<feature type="region of interest" description="Disordered" evidence="9">
    <location>
        <begin position="535"/>
        <end position="701"/>
    </location>
</feature>
<dbReference type="PROSITE" id="PS50054">
    <property type="entry name" value="TYR_PHOSPHATASE_DUAL"/>
    <property type="match status" value="1"/>
</dbReference>
<feature type="compositionally biased region" description="Pro residues" evidence="9">
    <location>
        <begin position="684"/>
        <end position="701"/>
    </location>
</feature>
<keyword evidence="13" id="KW-1185">Reference proteome</keyword>
<dbReference type="InterPro" id="IPR016130">
    <property type="entry name" value="Tyr_Pase_AS"/>
</dbReference>
<dbReference type="InterPro" id="IPR000387">
    <property type="entry name" value="Tyr_Pase_dom"/>
</dbReference>
<dbReference type="InterPro" id="IPR014876">
    <property type="entry name" value="DEK_C"/>
</dbReference>
<evidence type="ECO:0000256" key="4">
    <source>
        <dbReference type="ARBA" id="ARBA00022490"/>
    </source>
</evidence>
<dbReference type="SMART" id="SM00404">
    <property type="entry name" value="PTPc_motif"/>
    <property type="match status" value="1"/>
</dbReference>
<feature type="compositionally biased region" description="Pro residues" evidence="9">
    <location>
        <begin position="624"/>
        <end position="650"/>
    </location>
</feature>
<feature type="compositionally biased region" description="Pro residues" evidence="9">
    <location>
        <begin position="664"/>
        <end position="674"/>
    </location>
</feature>
<dbReference type="Proteomes" id="UP001652627">
    <property type="component" value="Chromosome 4"/>
</dbReference>
<evidence type="ECO:0000256" key="9">
    <source>
        <dbReference type="SAM" id="MobiDB-lite"/>
    </source>
</evidence>
<feature type="compositionally biased region" description="Basic and acidic residues" evidence="9">
    <location>
        <begin position="454"/>
        <end position="465"/>
    </location>
</feature>
<evidence type="ECO:0000259" key="10">
    <source>
        <dbReference type="PROSITE" id="PS50054"/>
    </source>
</evidence>
<dbReference type="SMART" id="SM00195">
    <property type="entry name" value="DSPc"/>
    <property type="match status" value="1"/>
</dbReference>
<keyword evidence="6" id="KW-0904">Protein phosphatase</keyword>
<feature type="domain" description="Tyrosine specific protein phosphatases" evidence="11">
    <location>
        <begin position="371"/>
        <end position="426"/>
    </location>
</feature>
<evidence type="ECO:0000256" key="5">
    <source>
        <dbReference type="ARBA" id="ARBA00022801"/>
    </source>
</evidence>
<feature type="compositionally biased region" description="Low complexity" evidence="9">
    <location>
        <begin position="651"/>
        <end position="663"/>
    </location>
</feature>
<evidence type="ECO:0000256" key="7">
    <source>
        <dbReference type="ARBA" id="ARBA00023212"/>
    </source>
</evidence>
<comment type="subcellular location">
    <subcellularLocation>
        <location evidence="1">Cytoplasm</location>
        <location evidence="1">Cytoskeleton</location>
    </subcellularLocation>
</comment>
<gene>
    <name evidence="14" type="primary">SSH3</name>
</gene>
<reference evidence="14" key="1">
    <citation type="submission" date="2025-08" db="UniProtKB">
        <authorList>
            <consortium name="RefSeq"/>
        </authorList>
    </citation>
    <scope>IDENTIFICATION</scope>
    <source>
        <tissue evidence="14">Blood</tissue>
    </source>
</reference>
<dbReference type="PROSITE" id="PS00383">
    <property type="entry name" value="TYR_PHOSPHATASE_1"/>
    <property type="match status" value="1"/>
</dbReference>
<evidence type="ECO:0000256" key="6">
    <source>
        <dbReference type="ARBA" id="ARBA00022912"/>
    </source>
</evidence>
<dbReference type="GeneID" id="136991782"/>
<dbReference type="Pfam" id="PF00782">
    <property type="entry name" value="DSPc"/>
    <property type="match status" value="1"/>
</dbReference>
<dbReference type="InterPro" id="IPR000340">
    <property type="entry name" value="Dual-sp_phosphatase_cat-dom"/>
</dbReference>
<comment type="catalytic activity">
    <reaction evidence="8">
        <text>O-phospho-L-threonyl-[protein] + H2O = L-threonyl-[protein] + phosphate</text>
        <dbReference type="Rhea" id="RHEA:47004"/>
        <dbReference type="Rhea" id="RHEA-COMP:11060"/>
        <dbReference type="Rhea" id="RHEA-COMP:11605"/>
        <dbReference type="ChEBI" id="CHEBI:15377"/>
        <dbReference type="ChEBI" id="CHEBI:30013"/>
        <dbReference type="ChEBI" id="CHEBI:43474"/>
        <dbReference type="ChEBI" id="CHEBI:61977"/>
        <dbReference type="EC" id="3.1.3.16"/>
    </reaction>
</comment>
<comment type="similarity">
    <text evidence="2">Belongs to the protein-tyrosine phosphatase family.</text>
</comment>
<evidence type="ECO:0000256" key="1">
    <source>
        <dbReference type="ARBA" id="ARBA00004245"/>
    </source>
</evidence>
<evidence type="ECO:0000313" key="13">
    <source>
        <dbReference type="Proteomes" id="UP001652627"/>
    </source>
</evidence>
<dbReference type="PANTHER" id="PTHR45864">
    <property type="entry name" value="SLINGSHOT PROTEIN PHOSPHATASE HOMOLOG"/>
    <property type="match status" value="1"/>
</dbReference>
<accession>A0ABM4EF48</accession>
<dbReference type="SUPFAM" id="SSF52799">
    <property type="entry name" value="(Phosphotyrosine protein) phosphatases II"/>
    <property type="match status" value="1"/>
</dbReference>
<dbReference type="InterPro" id="IPR003595">
    <property type="entry name" value="Tyr_Pase_cat"/>
</dbReference>
<feature type="domain" description="DEK-C" evidence="12">
    <location>
        <begin position="244"/>
        <end position="299"/>
    </location>
</feature>
<sequence>MALVTVRRAAGSAGGPAAEEDAPRRGRLQRRQSFVMVKGAALLLPAEEPLEAEAEAGPAVPPSPAPGRQEQHLELMMQLLRPQDAVRLAVRLESARPRRLRYLLVVRPEEAGAEGQTALLGVDFPHEGAASCTLGMVLPLWSDTQVFLDGDGGFSVTSGGQTRIFKPISVQTMWAVLQELHRACGEAARGGHIPGGPALAWARDYAAAVASEQSCINEWLAMADLESVRPGSPPLPTPGPAAPELTEQAVRALLRDVMATADLESVTSKEVRTELERRTGHSLAQHKDFIDNEMLLVLAQMDRPSRIFPHLYLGSEWNAANLEELQQNRVTHILNVAREIDNFFPALFTYMNVRVYDEDTAQLLPHWNDTFRFLSDVRAQRGRVLVHCRMGLSRSAATVLAYAMKEFGWPLERALRHVRHCRPGVVPNPGFMRQLDFYQGILQASRHSSLWEPKAAEPDKGREAAPGDVGARSPSPQSPGPEEASGRLGGPGAPRRPRISLRAVMRSISLMEPPELPGEPLDGEVFEAVPRGSVPACPTEEAGGPGGRGKQPLVVGHQCGSEGATPRRPPMSLPGTRPSSRPRCVVRQASLDGGPVPWDGPTPAGGPAPNTTPCGDAALCPAPSCGPTPCPAPPPTSDPAPCPTPCPASSPDPILSPSSDPAPSSGPTPCPASSPDPALLPTSDPAPCPTPAPVPSPPPSL</sequence>
<keyword evidence="4" id="KW-0963">Cytoplasm</keyword>
<name>A0ABM4EF48_9AVES</name>
<feature type="domain" description="Tyrosine-protein phosphatase" evidence="10">
    <location>
        <begin position="303"/>
        <end position="444"/>
    </location>
</feature>
<dbReference type="SUPFAM" id="SSF109715">
    <property type="entry name" value="DEK C-terminal domain"/>
    <property type="match status" value="1"/>
</dbReference>
<feature type="region of interest" description="Disordered" evidence="9">
    <location>
        <begin position="451"/>
        <end position="497"/>
    </location>
</feature>
<dbReference type="Pfam" id="PF23040">
    <property type="entry name" value="PH_SSH1-like_1st"/>
    <property type="match status" value="1"/>
</dbReference>
<dbReference type="PANTHER" id="PTHR45864:SF4">
    <property type="entry name" value="PROTEIN PHOSPHATASE SLINGSHOT HOMOLOG 3"/>
    <property type="match status" value="1"/>
</dbReference>